<evidence type="ECO:0000256" key="1">
    <source>
        <dbReference type="SAM" id="Phobius"/>
    </source>
</evidence>
<accession>A0ABP3DX84</accession>
<feature type="transmembrane region" description="Helical" evidence="1">
    <location>
        <begin position="143"/>
        <end position="160"/>
    </location>
</feature>
<comment type="caution">
    <text evidence="2">The sequence shown here is derived from an EMBL/GenBank/DDBJ whole genome shotgun (WGS) entry which is preliminary data.</text>
</comment>
<feature type="transmembrane region" description="Helical" evidence="1">
    <location>
        <begin position="110"/>
        <end position="131"/>
    </location>
</feature>
<keyword evidence="3" id="KW-1185">Reference proteome</keyword>
<keyword evidence="1" id="KW-0472">Membrane</keyword>
<proteinExistence type="predicted"/>
<dbReference type="EMBL" id="BAAAGX010000014">
    <property type="protein sequence ID" value="GAA0245871.1"/>
    <property type="molecule type" value="Genomic_DNA"/>
</dbReference>
<feature type="transmembrane region" description="Helical" evidence="1">
    <location>
        <begin position="47"/>
        <end position="71"/>
    </location>
</feature>
<evidence type="ECO:0000313" key="3">
    <source>
        <dbReference type="Proteomes" id="UP001500967"/>
    </source>
</evidence>
<name>A0ABP3DX84_9ACTN</name>
<dbReference type="Proteomes" id="UP001500967">
    <property type="component" value="Unassembled WGS sequence"/>
</dbReference>
<feature type="transmembrane region" description="Helical" evidence="1">
    <location>
        <begin position="172"/>
        <end position="191"/>
    </location>
</feature>
<feature type="transmembrane region" description="Helical" evidence="1">
    <location>
        <begin position="12"/>
        <end position="35"/>
    </location>
</feature>
<feature type="transmembrane region" description="Helical" evidence="1">
    <location>
        <begin position="83"/>
        <end position="104"/>
    </location>
</feature>
<evidence type="ECO:0000313" key="2">
    <source>
        <dbReference type="EMBL" id="GAA0245871.1"/>
    </source>
</evidence>
<gene>
    <name evidence="2" type="ORF">GCM10009539_34050</name>
</gene>
<protein>
    <submittedName>
        <fullName evidence="2">Uncharacterized protein</fullName>
    </submittedName>
</protein>
<reference evidence="3" key="1">
    <citation type="journal article" date="2019" name="Int. J. Syst. Evol. Microbiol.">
        <title>The Global Catalogue of Microorganisms (GCM) 10K type strain sequencing project: providing services to taxonomists for standard genome sequencing and annotation.</title>
        <authorList>
            <consortium name="The Broad Institute Genomics Platform"/>
            <consortium name="The Broad Institute Genome Sequencing Center for Infectious Disease"/>
            <person name="Wu L."/>
            <person name="Ma J."/>
        </authorList>
    </citation>
    <scope>NUCLEOTIDE SEQUENCE [LARGE SCALE GENOMIC DNA]</scope>
    <source>
        <strain evidence="3">JCM 10425</strain>
    </source>
</reference>
<keyword evidence="1" id="KW-0812">Transmembrane</keyword>
<organism evidence="2 3">
    <name type="scientific">Cryptosporangium japonicum</name>
    <dbReference type="NCBI Taxonomy" id="80872"/>
    <lineage>
        <taxon>Bacteria</taxon>
        <taxon>Bacillati</taxon>
        <taxon>Actinomycetota</taxon>
        <taxon>Actinomycetes</taxon>
        <taxon>Cryptosporangiales</taxon>
        <taxon>Cryptosporangiaceae</taxon>
        <taxon>Cryptosporangium</taxon>
    </lineage>
</organism>
<dbReference type="RefSeq" id="WP_344649809.1">
    <property type="nucleotide sequence ID" value="NZ_BAAAGX010000014.1"/>
</dbReference>
<sequence length="197" mass="19761">MTDVSNDTTDVGPFVSAAAPIGPLGAVLFTVSWAFSLSDPPSGTGLWYAANAVGAAALAGLLVLVLALFVVREAGPGAAGRGFLALWALGLTVLLAGGVHSLAVGNQDTVLLPIGGITAAVGALGGAILIARNRRLAGSPRRWAPLVYAAGTFVTGFFQGPEHTLRVNLADLVTNLLLLGLAGAFHAGVAASRKRTA</sequence>
<keyword evidence="1" id="KW-1133">Transmembrane helix</keyword>